<gene>
    <name evidence="1" type="ORF">MNB_SV-6-1328</name>
</gene>
<accession>A0A1W1BEP0</accession>
<reference evidence="1" key="1">
    <citation type="submission" date="2016-10" db="EMBL/GenBank/DDBJ databases">
        <authorList>
            <person name="de Groot N.N."/>
        </authorList>
    </citation>
    <scope>NUCLEOTIDE SEQUENCE</scope>
</reference>
<dbReference type="AlphaFoldDB" id="A0A1W1BEP0"/>
<sequence length="98" mass="11299">MNKCREIKAMVRMEERYEALSLMFGDCPDLKQQVIEAIDTAKKESGLAPFVFEKISNDRPDIQAIYVEFQDGIHRIEGDFFERILELLGIDHCESGLC</sequence>
<protein>
    <submittedName>
        <fullName evidence="1">Uncharacterized protein</fullName>
    </submittedName>
</protein>
<organism evidence="1">
    <name type="scientific">hydrothermal vent metagenome</name>
    <dbReference type="NCBI Taxonomy" id="652676"/>
    <lineage>
        <taxon>unclassified sequences</taxon>
        <taxon>metagenomes</taxon>
        <taxon>ecological metagenomes</taxon>
    </lineage>
</organism>
<evidence type="ECO:0000313" key="1">
    <source>
        <dbReference type="EMBL" id="SFV51963.1"/>
    </source>
</evidence>
<name>A0A1W1BEP0_9ZZZZ</name>
<proteinExistence type="predicted"/>
<dbReference type="EMBL" id="FPHC01000024">
    <property type="protein sequence ID" value="SFV51963.1"/>
    <property type="molecule type" value="Genomic_DNA"/>
</dbReference>